<evidence type="ECO:0000256" key="1">
    <source>
        <dbReference type="SAM" id="MobiDB-lite"/>
    </source>
</evidence>
<dbReference type="AlphaFoldDB" id="A9ZM11"/>
<reference evidence="2" key="3">
    <citation type="journal article" date="2007" name="Microbiology">
        <title>Structure and conservation of a polyethylene glycol-degradative operon in sphingomonads.</title>
        <authorList>
            <person name="Tani A."/>
            <person name="Charoenpanich J."/>
            <person name="Mori T."/>
            <person name="Takeichi M."/>
            <person name="Kimbara K."/>
            <person name="Kawai F."/>
        </authorList>
    </citation>
    <scope>NUCLEOTIDE SEQUENCE</scope>
    <source>
        <strain evidence="2">103</strain>
    </source>
</reference>
<name>A9ZM11_SPHMC</name>
<feature type="compositionally biased region" description="Basic and acidic residues" evidence="1">
    <location>
        <begin position="1"/>
        <end position="22"/>
    </location>
</feature>
<dbReference type="EMBL" id="AB196775">
    <property type="protein sequence ID" value="BAF98459.1"/>
    <property type="molecule type" value="Genomic_DNA"/>
</dbReference>
<proteinExistence type="predicted"/>
<organism evidence="2">
    <name type="scientific">Sphingopyxis macrogoltabida</name>
    <name type="common">Sphingomonas macrogoltabidus</name>
    <dbReference type="NCBI Taxonomy" id="33050"/>
    <lineage>
        <taxon>Bacteria</taxon>
        <taxon>Pseudomonadati</taxon>
        <taxon>Pseudomonadota</taxon>
        <taxon>Alphaproteobacteria</taxon>
        <taxon>Sphingomonadales</taxon>
        <taxon>Sphingomonadaceae</taxon>
        <taxon>Sphingopyxis</taxon>
    </lineage>
</organism>
<protein>
    <submittedName>
        <fullName evidence="2">Uncharacterized protein</fullName>
    </submittedName>
</protein>
<sequence>MVSRASHREHGYGGRNTERDTQRQWFPGNRDLFERRVDQFSGSLSDEGRGYFSSGHEGTRHARSAGGIRCV</sequence>
<feature type="region of interest" description="Disordered" evidence="1">
    <location>
        <begin position="44"/>
        <end position="71"/>
    </location>
</feature>
<reference evidence="2" key="1">
    <citation type="journal article" date="2005" name="Appl. Microbiol. Biotechnol.">
        <title>A novel nicotinoprotein aldehyde dehydrogenase involved in polyethylene glycol degradation.</title>
        <authorList>
            <person name="Ohta T."/>
            <person name="Tani A."/>
            <person name="Kimbara K."/>
            <person name="Kawai F."/>
        </authorList>
    </citation>
    <scope>NUCLEOTIDE SEQUENCE</scope>
    <source>
        <strain evidence="2">103</strain>
    </source>
</reference>
<accession>A9ZM11</accession>
<feature type="region of interest" description="Disordered" evidence="1">
    <location>
        <begin position="1"/>
        <end position="25"/>
    </location>
</feature>
<reference evidence="2" key="2">
    <citation type="journal article" date="2006" name="Microbiology">
        <title>Dual regulation of a polyethylene glycol degradative operon by AraC-type and GalR-type regulators in Sphingopyxis macrogoltabida strain 103.</title>
        <authorList>
            <person name="Charoenpanich J."/>
            <person name="Tani A."/>
            <person name="Moriwaki N."/>
            <person name="Kimbara K."/>
            <person name="Kawai F."/>
        </authorList>
    </citation>
    <scope>NUCLEOTIDE SEQUENCE</scope>
    <source>
        <strain evidence="2">103</strain>
    </source>
</reference>
<evidence type="ECO:0000313" key="2">
    <source>
        <dbReference type="EMBL" id="BAF98459.1"/>
    </source>
</evidence>